<reference evidence="2 3" key="1">
    <citation type="submission" date="2022-10" db="EMBL/GenBank/DDBJ databases">
        <title>The complete genomes of actinobacterial strains from the NBC collection.</title>
        <authorList>
            <person name="Joergensen T.S."/>
            <person name="Alvarez Arevalo M."/>
            <person name="Sterndorff E.B."/>
            <person name="Faurdal D."/>
            <person name="Vuksanovic O."/>
            <person name="Mourched A.-S."/>
            <person name="Charusanti P."/>
            <person name="Shaw S."/>
            <person name="Blin K."/>
            <person name="Weber T."/>
        </authorList>
    </citation>
    <scope>NUCLEOTIDE SEQUENCE [LARGE SCALE GENOMIC DNA]</scope>
    <source>
        <strain evidence="2 3">NBC 01752</strain>
    </source>
</reference>
<protein>
    <submittedName>
        <fullName evidence="2">Uncharacterized protein</fullName>
    </submittedName>
</protein>
<proteinExistence type="predicted"/>
<name>A0ABZ1HH59_STRPH</name>
<feature type="chain" id="PRO_5046921026" evidence="1">
    <location>
        <begin position="23"/>
        <end position="99"/>
    </location>
</feature>
<feature type="signal peptide" evidence="1">
    <location>
        <begin position="1"/>
        <end position="22"/>
    </location>
</feature>
<evidence type="ECO:0000256" key="1">
    <source>
        <dbReference type="SAM" id="SignalP"/>
    </source>
</evidence>
<keyword evidence="1" id="KW-0732">Signal</keyword>
<sequence length="99" mass="10077">MMTGLRTAFVAAMAAALFSAPAAMTTAVADDDEAKKEPGCAKLGASGDGWADIHNVCNYTISASVEVDGFDPSCIQIGPGGVGRIGLDPGDVPYYAYVC</sequence>
<evidence type="ECO:0000313" key="3">
    <source>
        <dbReference type="Proteomes" id="UP001340816"/>
    </source>
</evidence>
<evidence type="ECO:0000313" key="2">
    <source>
        <dbReference type="EMBL" id="WSD17956.1"/>
    </source>
</evidence>
<keyword evidence="3" id="KW-1185">Reference proteome</keyword>
<accession>A0ABZ1HH59</accession>
<gene>
    <name evidence="2" type="ORF">OHB35_34660</name>
</gene>
<dbReference type="EMBL" id="CP109135">
    <property type="protein sequence ID" value="WSD17956.1"/>
    <property type="molecule type" value="Genomic_DNA"/>
</dbReference>
<dbReference type="RefSeq" id="WP_326760825.1">
    <property type="nucleotide sequence ID" value="NZ_CP109135.1"/>
</dbReference>
<dbReference type="Proteomes" id="UP001340816">
    <property type="component" value="Chromosome"/>
</dbReference>
<organism evidence="2 3">
    <name type="scientific">Streptomyces phaeochromogenes</name>
    <dbReference type="NCBI Taxonomy" id="1923"/>
    <lineage>
        <taxon>Bacteria</taxon>
        <taxon>Bacillati</taxon>
        <taxon>Actinomycetota</taxon>
        <taxon>Actinomycetes</taxon>
        <taxon>Kitasatosporales</taxon>
        <taxon>Streptomycetaceae</taxon>
        <taxon>Streptomyces</taxon>
        <taxon>Streptomyces phaeochromogenes group</taxon>
    </lineage>
</organism>